<evidence type="ECO:0008006" key="5">
    <source>
        <dbReference type="Google" id="ProtNLM"/>
    </source>
</evidence>
<dbReference type="PATRIC" id="fig|216942.3.peg.355"/>
<protein>
    <recommendedName>
        <fullName evidence="5">Transmembrane protein</fullName>
    </recommendedName>
</protein>
<name>A0A0K1W1E7_9MOLU</name>
<keyword evidence="2" id="KW-0812">Transmembrane</keyword>
<evidence type="ECO:0000313" key="4">
    <source>
        <dbReference type="Proteomes" id="UP000067476"/>
    </source>
</evidence>
<evidence type="ECO:0000256" key="2">
    <source>
        <dbReference type="SAM" id="Phobius"/>
    </source>
</evidence>
<dbReference type="AlphaFoldDB" id="A0A0K1W1E7"/>
<evidence type="ECO:0000313" key="3">
    <source>
        <dbReference type="EMBL" id="AKX34006.1"/>
    </source>
</evidence>
<evidence type="ECO:0000256" key="1">
    <source>
        <dbReference type="SAM" id="Coils"/>
    </source>
</evidence>
<keyword evidence="1" id="KW-0175">Coiled coil</keyword>
<dbReference type="KEGG" id="sll:SLITO_v1c03520"/>
<accession>A0A0K1W1E7</accession>
<feature type="coiled-coil region" evidence="1">
    <location>
        <begin position="176"/>
        <end position="234"/>
    </location>
</feature>
<dbReference type="STRING" id="216942.SLITO_v1c03520"/>
<organism evidence="3 4">
    <name type="scientific">Spiroplasma litorale</name>
    <dbReference type="NCBI Taxonomy" id="216942"/>
    <lineage>
        <taxon>Bacteria</taxon>
        <taxon>Bacillati</taxon>
        <taxon>Mycoplasmatota</taxon>
        <taxon>Mollicutes</taxon>
        <taxon>Entomoplasmatales</taxon>
        <taxon>Spiroplasmataceae</taxon>
        <taxon>Spiroplasma</taxon>
    </lineage>
</organism>
<dbReference type="NCBIfam" id="NF046003">
    <property type="entry name" value="DxFTY_mem_plasm"/>
    <property type="match status" value="1"/>
</dbReference>
<dbReference type="RefSeq" id="WP_075058101.1">
    <property type="nucleotide sequence ID" value="NZ_CP012357.1"/>
</dbReference>
<dbReference type="EMBL" id="CP012357">
    <property type="protein sequence ID" value="AKX34006.1"/>
    <property type="molecule type" value="Genomic_DNA"/>
</dbReference>
<dbReference type="Proteomes" id="UP000067476">
    <property type="component" value="Chromosome"/>
</dbReference>
<reference evidence="3 4" key="1">
    <citation type="journal article" date="2015" name="Genome Announc.">
        <title>Complete Genome Sequence of Spiroplasma litorale TN-1T (DSM 21781), a Bacterium Isolated from a Green-Eyed Horsefly (Tabanus nigrovittatus).</title>
        <authorList>
            <person name="Lo W.S."/>
            <person name="Lai Y.C."/>
            <person name="Lien Y.W."/>
            <person name="Wang T.H."/>
            <person name="Kuo C.H."/>
        </authorList>
    </citation>
    <scope>NUCLEOTIDE SEQUENCE [LARGE SCALE GENOMIC DNA]</scope>
    <source>
        <strain evidence="3 4">TN-1</strain>
    </source>
</reference>
<proteinExistence type="predicted"/>
<dbReference type="OrthoDB" id="389620at2"/>
<keyword evidence="2" id="KW-0472">Membrane</keyword>
<feature type="transmembrane region" description="Helical" evidence="2">
    <location>
        <begin position="12"/>
        <end position="34"/>
    </location>
</feature>
<gene>
    <name evidence="3" type="ORF">SLITO_v1c03520</name>
</gene>
<feature type="transmembrane region" description="Helical" evidence="2">
    <location>
        <begin position="87"/>
        <end position="106"/>
    </location>
</feature>
<feature type="transmembrane region" description="Helical" evidence="2">
    <location>
        <begin position="54"/>
        <end position="75"/>
    </location>
</feature>
<keyword evidence="4" id="KW-1185">Reference proteome</keyword>
<sequence length="239" mass="28827">MRIFKNFSDCKTPFFKSLLFITVESIIPGLLIWFLIGYDFSYSFKNNLPNPKALYIFLVLFFYFIYSFVTTTIFYYSKFHKADNFTYSLTITICLIMLYIIGIFIVNESFWIFVKFIIIFATAILFLPISVFITMFFNNLVIKKNEEYDQMLLAYKNGEIIPTNKLIKAQRYSKFIINREQKKEELEKFKKSLEEKLEEKIKENELKKKEKEKNINLKLDKKEEKQRLKEIEKNSKFKK</sequence>
<feature type="transmembrane region" description="Helical" evidence="2">
    <location>
        <begin position="112"/>
        <end position="137"/>
    </location>
</feature>
<keyword evidence="2" id="KW-1133">Transmembrane helix</keyword>